<sequence>MKYIVLDDKKVDTALFLQLQDLACVLSRTEDLKFKFDFGHYVDLRHRVITASRFWDRLPQQQMEAGLKTDLYLRAIGTIQHTDYASFQTMHRFLAQTHLRRFGAALFTLLEDLRLEEHCKRDRPGTAKLFQARRDEYYRYFESQLAVNQNRGFGLDALFCLIYLTLYSAMPMLSRQAQSEQAIQLEWISPYLYESFDTQHTRDVTLLVEKIISYLLPYYERDCVNEYFVAPFSGFDVTDPGVTIDDLKRKRSLENEDLLDRPSRGEEAEREKMPMWHREQKADQQNQSFLSFEMESGTKIPLLGGSARETETGDQVLASVQGKASAASGNEDTEQQLQQELDSQGNSKREPYGRENRDVALFFKVARKPTEAEQTAYQEMSREVERHIRSLAKTVEKTIEHKRTDPLGELMLGRLSKRLLPLVFEPIPRVFYKKRNESRTVDATFTLLVDCSASMHNKMTDTKKGITMFHEVLKKLRIPHAIIGFWEDGSGVKKGYQPNYFHMIQQFEQSIYVQSGAEIMQLEPQEDNRDGLSVRVAARQLQKRQEKHRFLLVFSDGEPAADGYHQNGIVDTKEAVLEARKQGIEVIGLFLSDGIVSEVDQKTMRNIYDKEHLVIPAIEQLPQQFAALLKRLLLKSI</sequence>
<feature type="domain" description="VWFA" evidence="2">
    <location>
        <begin position="442"/>
        <end position="633"/>
    </location>
</feature>
<evidence type="ECO:0000256" key="1">
    <source>
        <dbReference type="SAM" id="MobiDB-lite"/>
    </source>
</evidence>
<dbReference type="SUPFAM" id="SSF53300">
    <property type="entry name" value="vWA-like"/>
    <property type="match status" value="1"/>
</dbReference>
<reference evidence="3 4" key="1">
    <citation type="submission" date="2016-08" db="EMBL/GenBank/DDBJ databases">
        <title>Novel Firmicute Genomes.</title>
        <authorList>
            <person name="Poppleton D.I."/>
            <person name="Gribaldo S."/>
        </authorList>
    </citation>
    <scope>NUCLEOTIDE SEQUENCE [LARGE SCALE GENOMIC DNA]</scope>
    <source>
        <strain evidence="3 4">RAOx-1</strain>
    </source>
</reference>
<dbReference type="RefSeq" id="WP_120189628.1">
    <property type="nucleotide sequence ID" value="NZ_MCHY01000008.1"/>
</dbReference>
<name>A0A419SJX5_9BACL</name>
<keyword evidence="4" id="KW-1185">Reference proteome</keyword>
<dbReference type="PANTHER" id="PTHR41248">
    <property type="entry name" value="NORD PROTEIN"/>
    <property type="match status" value="1"/>
</dbReference>
<dbReference type="Proteomes" id="UP000284219">
    <property type="component" value="Unassembled WGS sequence"/>
</dbReference>
<dbReference type="Gene3D" id="3.40.50.410">
    <property type="entry name" value="von Willebrand factor, type A domain"/>
    <property type="match status" value="1"/>
</dbReference>
<dbReference type="InterPro" id="IPR025861">
    <property type="entry name" value="CobT_VWA_dom"/>
</dbReference>
<dbReference type="InterPro" id="IPR002035">
    <property type="entry name" value="VWF_A"/>
</dbReference>
<feature type="region of interest" description="Disordered" evidence="1">
    <location>
        <begin position="255"/>
        <end position="284"/>
    </location>
</feature>
<dbReference type="EMBL" id="MCHY01000008">
    <property type="protein sequence ID" value="RKD24334.1"/>
    <property type="molecule type" value="Genomic_DNA"/>
</dbReference>
<evidence type="ECO:0000313" key="4">
    <source>
        <dbReference type="Proteomes" id="UP000284219"/>
    </source>
</evidence>
<dbReference type="SMART" id="SM00327">
    <property type="entry name" value="VWA"/>
    <property type="match status" value="1"/>
</dbReference>
<evidence type="ECO:0000313" key="3">
    <source>
        <dbReference type="EMBL" id="RKD24334.1"/>
    </source>
</evidence>
<comment type="caution">
    <text evidence="3">The sequence shown here is derived from an EMBL/GenBank/DDBJ whole genome shotgun (WGS) entry which is preliminary data.</text>
</comment>
<gene>
    <name evidence="3" type="ORF">BEP19_08025</name>
</gene>
<accession>A0A419SJX5</accession>
<dbReference type="OrthoDB" id="2370292at2"/>
<dbReference type="InterPro" id="IPR051928">
    <property type="entry name" value="NorD/CobT"/>
</dbReference>
<evidence type="ECO:0000259" key="2">
    <source>
        <dbReference type="SMART" id="SM00327"/>
    </source>
</evidence>
<dbReference type="Pfam" id="PF11775">
    <property type="entry name" value="CobT_C"/>
    <property type="match status" value="1"/>
</dbReference>
<feature type="compositionally biased region" description="Basic and acidic residues" evidence="1">
    <location>
        <begin position="255"/>
        <end position="282"/>
    </location>
</feature>
<proteinExistence type="predicted"/>
<dbReference type="CDD" id="cd01454">
    <property type="entry name" value="vWA_norD_type"/>
    <property type="match status" value="1"/>
</dbReference>
<protein>
    <recommendedName>
        <fullName evidence="2">VWFA domain-containing protein</fullName>
    </recommendedName>
</protein>
<dbReference type="PANTHER" id="PTHR41248:SF1">
    <property type="entry name" value="NORD PROTEIN"/>
    <property type="match status" value="1"/>
</dbReference>
<dbReference type="AlphaFoldDB" id="A0A419SJX5"/>
<dbReference type="InterPro" id="IPR036465">
    <property type="entry name" value="vWFA_dom_sf"/>
</dbReference>
<organism evidence="3 4">
    <name type="scientific">Ammoniphilus oxalaticus</name>
    <dbReference type="NCBI Taxonomy" id="66863"/>
    <lineage>
        <taxon>Bacteria</taxon>
        <taxon>Bacillati</taxon>
        <taxon>Bacillota</taxon>
        <taxon>Bacilli</taxon>
        <taxon>Bacillales</taxon>
        <taxon>Paenibacillaceae</taxon>
        <taxon>Aneurinibacillus group</taxon>
        <taxon>Ammoniphilus</taxon>
    </lineage>
</organism>
<feature type="region of interest" description="Disordered" evidence="1">
    <location>
        <begin position="315"/>
        <end position="353"/>
    </location>
</feature>